<organism evidence="1 2">
    <name type="scientific">Candidatus Rhodoblastus alkanivorans</name>
    <dbReference type="NCBI Taxonomy" id="2954117"/>
    <lineage>
        <taxon>Bacteria</taxon>
        <taxon>Pseudomonadati</taxon>
        <taxon>Pseudomonadota</taxon>
        <taxon>Alphaproteobacteria</taxon>
        <taxon>Hyphomicrobiales</taxon>
        <taxon>Rhodoblastaceae</taxon>
        <taxon>Rhodoblastus</taxon>
    </lineage>
</organism>
<gene>
    <name evidence="1" type="ORF">K2U94_07340</name>
</gene>
<evidence type="ECO:0000313" key="1">
    <source>
        <dbReference type="EMBL" id="MCI4682576.1"/>
    </source>
</evidence>
<comment type="caution">
    <text evidence="1">The sequence shown here is derived from an EMBL/GenBank/DDBJ whole genome shotgun (WGS) entry which is preliminary data.</text>
</comment>
<sequence>MNRIDRRVPMSGPAEIEYLDGDFKIKKPGAFVVCAATGAHIMIEELRYWNVDRQEPYAGPEAKMLRLQQLGELPRKP</sequence>
<dbReference type="InterPro" id="IPR018661">
    <property type="entry name" value="DUF2093"/>
</dbReference>
<keyword evidence="2" id="KW-1185">Reference proteome</keyword>
<dbReference type="Pfam" id="PF09866">
    <property type="entry name" value="DUF2093"/>
    <property type="match status" value="1"/>
</dbReference>
<proteinExistence type="predicted"/>
<dbReference type="Proteomes" id="UP001139104">
    <property type="component" value="Unassembled WGS sequence"/>
</dbReference>
<name>A0ABS9Z661_9HYPH</name>
<reference evidence="1" key="1">
    <citation type="journal article" date="2022" name="ISME J.">
        <title>Identification of active gaseous-alkane degraders at natural gas seeps.</title>
        <authorList>
            <person name="Farhan Ul Haque M."/>
            <person name="Hernandez M."/>
            <person name="Crombie A.T."/>
            <person name="Murrell J.C."/>
        </authorList>
    </citation>
    <scope>NUCLEOTIDE SEQUENCE</scope>
    <source>
        <strain evidence="1">PC2</strain>
    </source>
</reference>
<dbReference type="RefSeq" id="WP_243066577.1">
    <property type="nucleotide sequence ID" value="NZ_JAIVFK010000004.1"/>
</dbReference>
<accession>A0ABS9Z661</accession>
<dbReference type="EMBL" id="JAIVFP010000001">
    <property type="protein sequence ID" value="MCI4682576.1"/>
    <property type="molecule type" value="Genomic_DNA"/>
</dbReference>
<protein>
    <submittedName>
        <fullName evidence="1">DUF2093 domain-containing protein</fullName>
    </submittedName>
</protein>
<evidence type="ECO:0000313" key="2">
    <source>
        <dbReference type="Proteomes" id="UP001139104"/>
    </source>
</evidence>